<dbReference type="InterPro" id="IPR036734">
    <property type="entry name" value="Neur_chan_lig-bd_sf"/>
</dbReference>
<name>A0A8B8E5N3_CRAVI</name>
<proteinExistence type="predicted"/>
<feature type="transmembrane region" description="Helical" evidence="5">
    <location>
        <begin position="215"/>
        <end position="236"/>
    </location>
</feature>
<dbReference type="Gene3D" id="2.70.170.10">
    <property type="entry name" value="Neurotransmitter-gated ion-channel ligand-binding domain"/>
    <property type="match status" value="1"/>
</dbReference>
<dbReference type="SUPFAM" id="SSF90112">
    <property type="entry name" value="Neurotransmitter-gated ion-channel transmembrane pore"/>
    <property type="match status" value="1"/>
</dbReference>
<dbReference type="FunFam" id="2.70.170.10:FF:000053">
    <property type="entry name" value="Predicted protein"/>
    <property type="match status" value="1"/>
</dbReference>
<dbReference type="AlphaFoldDB" id="A0A8B8E5N3"/>
<dbReference type="KEGG" id="cvn:111131670"/>
<keyword evidence="7" id="KW-1185">Reference proteome</keyword>
<dbReference type="InterPro" id="IPR036719">
    <property type="entry name" value="Neuro-gated_channel_TM_sf"/>
</dbReference>
<evidence type="ECO:0000256" key="3">
    <source>
        <dbReference type="ARBA" id="ARBA00022989"/>
    </source>
</evidence>
<keyword evidence="2 5" id="KW-0812">Transmembrane</keyword>
<dbReference type="GeneID" id="111131670"/>
<feature type="domain" description="Neurotransmitter-gated ion-channel ligand-binding" evidence="6">
    <location>
        <begin position="28"/>
        <end position="195"/>
    </location>
</feature>
<keyword evidence="4 5" id="KW-0472">Membrane</keyword>
<dbReference type="InterPro" id="IPR006201">
    <property type="entry name" value="Neur_channel"/>
</dbReference>
<comment type="subcellular location">
    <subcellularLocation>
        <location evidence="1">Membrane</location>
        <topology evidence="1">Multi-pass membrane protein</topology>
    </subcellularLocation>
</comment>
<dbReference type="Gene3D" id="1.20.58.390">
    <property type="entry name" value="Neurotransmitter-gated ion-channel transmembrane domain"/>
    <property type="match status" value="1"/>
</dbReference>
<dbReference type="OrthoDB" id="5975154at2759"/>
<reference evidence="8 9" key="1">
    <citation type="submission" date="2025-04" db="UniProtKB">
        <authorList>
            <consortium name="RefSeq"/>
        </authorList>
    </citation>
    <scope>IDENTIFICATION</scope>
    <source>
        <tissue evidence="8 9">Whole sample</tissue>
    </source>
</reference>
<dbReference type="InterPro" id="IPR006202">
    <property type="entry name" value="Neur_chan_lig-bd"/>
</dbReference>
<evidence type="ECO:0000256" key="2">
    <source>
        <dbReference type="ARBA" id="ARBA00022692"/>
    </source>
</evidence>
<protein>
    <submittedName>
        <fullName evidence="8">Uncharacterized protein LOC111131562</fullName>
    </submittedName>
    <submittedName>
        <fullName evidence="9">Uncharacterized protein LOC111131670</fullName>
    </submittedName>
</protein>
<evidence type="ECO:0000256" key="5">
    <source>
        <dbReference type="SAM" id="Phobius"/>
    </source>
</evidence>
<feature type="transmembrane region" description="Helical" evidence="5">
    <location>
        <begin position="279"/>
        <end position="295"/>
    </location>
</feature>
<feature type="transmembrane region" description="Helical" evidence="5">
    <location>
        <begin position="248"/>
        <end position="267"/>
    </location>
</feature>
<evidence type="ECO:0000256" key="4">
    <source>
        <dbReference type="ARBA" id="ARBA00023136"/>
    </source>
</evidence>
<gene>
    <name evidence="9" type="primary">LOC111131670</name>
    <name evidence="8" type="synonym">LOC111131562</name>
</gene>
<accession>A0A8B8E5N3</accession>
<dbReference type="InterPro" id="IPR038050">
    <property type="entry name" value="Neuro_actylchol_rec"/>
</dbReference>
<dbReference type="SUPFAM" id="SSF63712">
    <property type="entry name" value="Nicotinic receptor ligand binding domain-like"/>
    <property type="match status" value="1"/>
</dbReference>
<dbReference type="KEGG" id="cvn:111131562"/>
<keyword evidence="3 5" id="KW-1133">Transmembrane helix</keyword>
<evidence type="ECO:0000256" key="1">
    <source>
        <dbReference type="ARBA" id="ARBA00004141"/>
    </source>
</evidence>
<sequence length="384" mass="44646">MDSSKAQGVRQALKKQDNKVHVHDVVDAQKREVYLKVSILNILEVDTLKETFTADVFYQTRWREPSLDGHKGASDEIDWSVYWNPKIFISNTIQKKEHDTWFVLQTDETGESYIVEKNRVVATFTESMELALFPFDIQDLNIFITTRLSEAEIGLYEDDREISSVHTETFAKKQEWQIYEFIHFTPKVLTQEYANKKFKKPGMNVFCSARRKPGFFLWNIIVLMSIISSLALTTFAVARSKVENRLQLSIMLVLITVTFKFVTNQVIPKISYMTHLDRYIIGSTIFLYLIAMWHAGSDTLVSDDELLSTLDQYAFYGFCGLYGLIQLMFLIIVLLSGSTRRYGVNKKLKNYHKKRRDITETVQIVKTSKTNTIIKKQTNNWTDK</sequence>
<dbReference type="RefSeq" id="XP_022335014.1">
    <property type="nucleotide sequence ID" value="XM_022479306.1"/>
</dbReference>
<dbReference type="Pfam" id="PF02931">
    <property type="entry name" value="Neur_chan_LBD"/>
    <property type="match status" value="1"/>
</dbReference>
<dbReference type="GO" id="GO:0016020">
    <property type="term" value="C:membrane"/>
    <property type="evidence" value="ECO:0007669"/>
    <property type="project" value="UniProtKB-SubCell"/>
</dbReference>
<evidence type="ECO:0000313" key="7">
    <source>
        <dbReference type="Proteomes" id="UP000694844"/>
    </source>
</evidence>
<dbReference type="GO" id="GO:0004888">
    <property type="term" value="F:transmembrane signaling receptor activity"/>
    <property type="evidence" value="ECO:0007669"/>
    <property type="project" value="InterPro"/>
</dbReference>
<organism evidence="7 9">
    <name type="scientific">Crassostrea virginica</name>
    <name type="common">Eastern oyster</name>
    <dbReference type="NCBI Taxonomy" id="6565"/>
    <lineage>
        <taxon>Eukaryota</taxon>
        <taxon>Metazoa</taxon>
        <taxon>Spiralia</taxon>
        <taxon>Lophotrochozoa</taxon>
        <taxon>Mollusca</taxon>
        <taxon>Bivalvia</taxon>
        <taxon>Autobranchia</taxon>
        <taxon>Pteriomorphia</taxon>
        <taxon>Ostreida</taxon>
        <taxon>Ostreoidea</taxon>
        <taxon>Ostreidae</taxon>
        <taxon>Crassostrea</taxon>
    </lineage>
</organism>
<dbReference type="GO" id="GO:0005230">
    <property type="term" value="F:extracellular ligand-gated monoatomic ion channel activity"/>
    <property type="evidence" value="ECO:0007669"/>
    <property type="project" value="InterPro"/>
</dbReference>
<evidence type="ECO:0000313" key="8">
    <source>
        <dbReference type="RefSeq" id="XP_022334866.1"/>
    </source>
</evidence>
<evidence type="ECO:0000259" key="6">
    <source>
        <dbReference type="Pfam" id="PF02931"/>
    </source>
</evidence>
<evidence type="ECO:0000313" key="9">
    <source>
        <dbReference type="RefSeq" id="XP_022335014.1"/>
    </source>
</evidence>
<dbReference type="RefSeq" id="XP_022334866.1">
    <property type="nucleotide sequence ID" value="XM_022479158.1"/>
</dbReference>
<feature type="transmembrane region" description="Helical" evidence="5">
    <location>
        <begin position="315"/>
        <end position="337"/>
    </location>
</feature>
<dbReference type="PANTHER" id="PTHR18945">
    <property type="entry name" value="NEUROTRANSMITTER GATED ION CHANNEL"/>
    <property type="match status" value="1"/>
</dbReference>
<dbReference type="Proteomes" id="UP000694844">
    <property type="component" value="Chromosome 4"/>
</dbReference>